<comment type="caution">
    <text evidence="1">The sequence shown here is derived from an EMBL/GenBank/DDBJ whole genome shotgun (WGS) entry which is preliminary data.</text>
</comment>
<evidence type="ECO:0000313" key="2">
    <source>
        <dbReference type="Proteomes" id="UP001596074"/>
    </source>
</evidence>
<sequence length="74" mass="7625">MLNRARRRFGDELHDPDEAEQLVCGDVRSEGAVGGGSLDGSAADGSQMGKASLKIRVAGDPPASRSIMALLAVS</sequence>
<name>A0ABW0ZS36_9ACTN</name>
<keyword evidence="2" id="KW-1185">Reference proteome</keyword>
<dbReference type="EMBL" id="JBHSON010000012">
    <property type="protein sequence ID" value="MFC5746074.1"/>
    <property type="molecule type" value="Genomic_DNA"/>
</dbReference>
<organism evidence="1 2">
    <name type="scientific">Actinomadura rugatobispora</name>
    <dbReference type="NCBI Taxonomy" id="1994"/>
    <lineage>
        <taxon>Bacteria</taxon>
        <taxon>Bacillati</taxon>
        <taxon>Actinomycetota</taxon>
        <taxon>Actinomycetes</taxon>
        <taxon>Streptosporangiales</taxon>
        <taxon>Thermomonosporaceae</taxon>
        <taxon>Actinomadura</taxon>
    </lineage>
</organism>
<protein>
    <submittedName>
        <fullName evidence="1">Uncharacterized protein</fullName>
    </submittedName>
</protein>
<proteinExistence type="predicted"/>
<accession>A0ABW0ZS36</accession>
<dbReference type="Proteomes" id="UP001596074">
    <property type="component" value="Unassembled WGS sequence"/>
</dbReference>
<gene>
    <name evidence="1" type="ORF">ACFPZN_10675</name>
</gene>
<evidence type="ECO:0000313" key="1">
    <source>
        <dbReference type="EMBL" id="MFC5746074.1"/>
    </source>
</evidence>
<reference evidence="2" key="1">
    <citation type="journal article" date="2019" name="Int. J. Syst. Evol. Microbiol.">
        <title>The Global Catalogue of Microorganisms (GCM) 10K type strain sequencing project: providing services to taxonomists for standard genome sequencing and annotation.</title>
        <authorList>
            <consortium name="The Broad Institute Genomics Platform"/>
            <consortium name="The Broad Institute Genome Sequencing Center for Infectious Disease"/>
            <person name="Wu L."/>
            <person name="Ma J."/>
        </authorList>
    </citation>
    <scope>NUCLEOTIDE SEQUENCE [LARGE SCALE GENOMIC DNA]</scope>
    <source>
        <strain evidence="2">KCTC 42087</strain>
    </source>
</reference>